<proteinExistence type="predicted"/>
<reference evidence="2 3" key="1">
    <citation type="submission" date="2021-03" db="EMBL/GenBank/DDBJ databases">
        <title>Draft genome sequence of Janthinobacterium sp. strain PLB02 isolated from infected primmorphs (Lubomirskia baicalensis).</title>
        <authorList>
            <person name="Chernogor L.I."/>
            <person name="Belikov S.I."/>
            <person name="Petrushin I.S."/>
        </authorList>
    </citation>
    <scope>NUCLEOTIDE SEQUENCE [LARGE SCALE GENOMIC DNA]</scope>
    <source>
        <strain evidence="2 3">PLB02</strain>
    </source>
</reference>
<dbReference type="RefSeq" id="WP_151092613.1">
    <property type="nucleotide sequence ID" value="NZ_CP071520.1"/>
</dbReference>
<feature type="domain" description="IPT/TIG" evidence="1">
    <location>
        <begin position="204"/>
        <end position="262"/>
    </location>
</feature>
<dbReference type="CDD" id="cd00603">
    <property type="entry name" value="IPT_PCSR"/>
    <property type="match status" value="1"/>
</dbReference>
<evidence type="ECO:0000259" key="1">
    <source>
        <dbReference type="Pfam" id="PF01833"/>
    </source>
</evidence>
<accession>A0AAJ4MU65</accession>
<name>A0AAJ4MU65_9BURK</name>
<dbReference type="InterPro" id="IPR013783">
    <property type="entry name" value="Ig-like_fold"/>
</dbReference>
<evidence type="ECO:0000313" key="2">
    <source>
        <dbReference type="EMBL" id="QSX97289.1"/>
    </source>
</evidence>
<dbReference type="Pfam" id="PF01833">
    <property type="entry name" value="TIG"/>
    <property type="match status" value="1"/>
</dbReference>
<dbReference type="InterPro" id="IPR002909">
    <property type="entry name" value="IPT_dom"/>
</dbReference>
<dbReference type="Gene3D" id="2.60.40.10">
    <property type="entry name" value="Immunoglobulins"/>
    <property type="match status" value="3"/>
</dbReference>
<dbReference type="Proteomes" id="UP000662821">
    <property type="component" value="Chromosome"/>
</dbReference>
<sequence length="825" mass="82881">MKNHLLVALFVVLGLSACGGGGGGGGDTVVATTSGTPVLIPAVTAVSAANVAVGGSLVVTGTNLSRVTAFQVGGVTVATSAASETSVTLAMPGVPVTGALSLVSASGTAATSYNVNVYLPLSVGSVAPATGGVGSSVTITGGGMGAVTAVQFGNGAAATPQSQTASSVTVVVPAGAATGALTVRGPYNDVISSDAYTVLASVAVTSITSAVNGATLSVTVQGSNLDQVSSASVGNTPAVIVSASASQLLLSAPASATGNVMLSAASRIAVNAGTVSAFTLGSIDFAQVLNLNASNTALRLTRGKPAAVRVSVLATQAGQASPAVTLNATAANGSNLGSIAMTGPALLPTTKNDDSFNGNFSAVLPSGWILPGVRVRVTAVGNDGVQVSQEAAPMVASLARIRLVLVPLSTDDGVAQLPDAEVIRAALLRVYPYATENISITTRAALSMPGSSTADSWWSDTLGKLENKRALEDSGAYYYGFVPRMSSTRAAGLAYINQRSSGSDFTSAIGLDARFNSIASVDPFGNQWPEWLTTLVHELGHNHSLQHVACGGPAGAAADYPYADGNLGPQPLYNSNYAGSIGQLSKAVYGSTPMKDVMSYCSGAWFSDYSYARVQQFLEKRSTQGTGSNVLAASMSVAENGYLTISGRITPAGVALRPAVASSARIGAAASGSGHAYTLRVLTASGQTIDLPFDGVSVADHGGNAMSHFRVSFANPGEISDVQVLANGKALAKLERPARRSKAAANDATFDATQSGGQLVLVWNAEAEPYAAVMYVAADGRKTVVASDLTGGKANVDVSAVPAGGRFEVSLSSSVGARLMKVQRR</sequence>
<dbReference type="SUPFAM" id="SSF55486">
    <property type="entry name" value="Metalloproteases ('zincins'), catalytic domain"/>
    <property type="match status" value="1"/>
</dbReference>
<dbReference type="SUPFAM" id="SSF81296">
    <property type="entry name" value="E set domains"/>
    <property type="match status" value="1"/>
</dbReference>
<dbReference type="InterPro" id="IPR014756">
    <property type="entry name" value="Ig_E-set"/>
</dbReference>
<dbReference type="PROSITE" id="PS51257">
    <property type="entry name" value="PROKAR_LIPOPROTEIN"/>
    <property type="match status" value="1"/>
</dbReference>
<protein>
    <submittedName>
        <fullName evidence="2">IPT/TIG domain-containing protein</fullName>
    </submittedName>
</protein>
<dbReference type="EMBL" id="CP071520">
    <property type="protein sequence ID" value="QSX97289.1"/>
    <property type="molecule type" value="Genomic_DNA"/>
</dbReference>
<evidence type="ECO:0000313" key="3">
    <source>
        <dbReference type="Proteomes" id="UP000662821"/>
    </source>
</evidence>
<dbReference type="AlphaFoldDB" id="A0AAJ4MU65"/>
<organism evidence="2 3">
    <name type="scientific">Janthinobacterium lividum</name>
    <dbReference type="NCBI Taxonomy" id="29581"/>
    <lineage>
        <taxon>Bacteria</taxon>
        <taxon>Pseudomonadati</taxon>
        <taxon>Pseudomonadota</taxon>
        <taxon>Betaproteobacteria</taxon>
        <taxon>Burkholderiales</taxon>
        <taxon>Oxalobacteraceae</taxon>
        <taxon>Janthinobacterium</taxon>
    </lineage>
</organism>
<gene>
    <name evidence="2" type="ORF">J3P46_04875</name>
</gene>